<dbReference type="KEGG" id="ssck:SPSK_05984"/>
<name>A0A0F2MLR4_SPOSC</name>
<keyword evidence="1" id="KW-1133">Transmembrane helix</keyword>
<organism evidence="2 3">
    <name type="scientific">Sporothrix schenckii 1099-18</name>
    <dbReference type="NCBI Taxonomy" id="1397361"/>
    <lineage>
        <taxon>Eukaryota</taxon>
        <taxon>Fungi</taxon>
        <taxon>Dikarya</taxon>
        <taxon>Ascomycota</taxon>
        <taxon>Pezizomycotina</taxon>
        <taxon>Sordariomycetes</taxon>
        <taxon>Sordariomycetidae</taxon>
        <taxon>Ophiostomatales</taxon>
        <taxon>Ophiostomataceae</taxon>
        <taxon>Sporothrix</taxon>
    </lineage>
</organism>
<dbReference type="EMBL" id="AXCR01000001">
    <property type="protein sequence ID" value="KJR89790.1"/>
    <property type="molecule type" value="Genomic_DNA"/>
</dbReference>
<dbReference type="AlphaFoldDB" id="A0A0F2MLR4"/>
<dbReference type="Proteomes" id="UP000033710">
    <property type="component" value="Unassembled WGS sequence"/>
</dbReference>
<reference evidence="2 3" key="2">
    <citation type="journal article" date="2015" name="Eukaryot. Cell">
        <title>Asexual propagation of a virulent clone complex in a human and feline outbreak of sporotrichosis.</title>
        <authorList>
            <person name="Teixeira Mde M."/>
            <person name="Rodrigues A.M."/>
            <person name="Tsui C.K."/>
            <person name="de Almeida L.G."/>
            <person name="Van Diepeningen A.D."/>
            <person name="van den Ende B.G."/>
            <person name="Fernandes G.F."/>
            <person name="Kano R."/>
            <person name="Hamelin R.C."/>
            <person name="Lopes-Bezerra L.M."/>
            <person name="Vasconcelos A.T."/>
            <person name="de Hoog S."/>
            <person name="de Camargo Z.P."/>
            <person name="Felipe M.S."/>
        </authorList>
    </citation>
    <scope>NUCLEOTIDE SEQUENCE [LARGE SCALE GENOMIC DNA]</scope>
    <source>
        <strain evidence="2 3">1099-18</strain>
    </source>
</reference>
<reference evidence="2 3" key="1">
    <citation type="journal article" date="2014" name="BMC Genomics">
        <title>Comparative genomics of the major fungal agents of human and animal Sporotrichosis: Sporothrix schenckii and Sporothrix brasiliensis.</title>
        <authorList>
            <person name="Teixeira M.M."/>
            <person name="de Almeida L.G."/>
            <person name="Kubitschek-Barreira P."/>
            <person name="Alves F.L."/>
            <person name="Kioshima E.S."/>
            <person name="Abadio A.K."/>
            <person name="Fernandes L."/>
            <person name="Derengowski L.S."/>
            <person name="Ferreira K.S."/>
            <person name="Souza R.C."/>
            <person name="Ruiz J.C."/>
            <person name="de Andrade N.C."/>
            <person name="Paes H.C."/>
            <person name="Nicola A.M."/>
            <person name="Albuquerque P."/>
            <person name="Gerber A.L."/>
            <person name="Martins V.P."/>
            <person name="Peconick L.D."/>
            <person name="Neto A.V."/>
            <person name="Chaucanez C.B."/>
            <person name="Silva P.A."/>
            <person name="Cunha O.L."/>
            <person name="de Oliveira F.F."/>
            <person name="dos Santos T.C."/>
            <person name="Barros A.L."/>
            <person name="Soares M.A."/>
            <person name="de Oliveira L.M."/>
            <person name="Marini M.M."/>
            <person name="Villalobos-Duno H."/>
            <person name="Cunha M.M."/>
            <person name="de Hoog S."/>
            <person name="da Silveira J.F."/>
            <person name="Henrissat B."/>
            <person name="Nino-Vega G.A."/>
            <person name="Cisalpino P.S."/>
            <person name="Mora-Montes H.M."/>
            <person name="Almeida S.R."/>
            <person name="Stajich J.E."/>
            <person name="Lopes-Bezerra L.M."/>
            <person name="Vasconcelos A.T."/>
            <person name="Felipe M.S."/>
        </authorList>
    </citation>
    <scope>NUCLEOTIDE SEQUENCE [LARGE SCALE GENOMIC DNA]</scope>
    <source>
        <strain evidence="2 3">1099-18</strain>
    </source>
</reference>
<proteinExistence type="predicted"/>
<evidence type="ECO:0000313" key="2">
    <source>
        <dbReference type="EMBL" id="KJR89790.1"/>
    </source>
</evidence>
<accession>A0A0F2MLR4</accession>
<feature type="transmembrane region" description="Helical" evidence="1">
    <location>
        <begin position="12"/>
        <end position="34"/>
    </location>
</feature>
<comment type="caution">
    <text evidence="2">The sequence shown here is derived from an EMBL/GenBank/DDBJ whole genome shotgun (WGS) entry which is preliminary data.</text>
</comment>
<dbReference type="VEuPathDB" id="FungiDB:SPSK_05984"/>
<keyword evidence="1" id="KW-0472">Membrane</keyword>
<protein>
    <submittedName>
        <fullName evidence="2">Uncharacterized protein</fullName>
    </submittedName>
</protein>
<gene>
    <name evidence="2" type="ORF">SPSK_05984</name>
</gene>
<dbReference type="GeneID" id="27667969"/>
<sequence length="779" mass="82352">MKLSLPVLLFNLFYFTVYCLLHLYPQVLTVAVILSPLSDRIQSHAHVAVAAAVGAIVVGDEDECPFRLSRRFGPRAFGISRHLHARKTAGHFVGPLGPFVRQDVASGAQGNVAFARGRVDALFFLDVVVGGDGHVFEVVRLPGVVGVLDAVDEGPACERQGALVCVGVLREEARAEAVDVEGEGGVGREVGGRQDHVASFDHCAREVGGELRRLAGYLWSIKGDRGTRTHHKLSLGPRGDAKPQRRLCFRRVVEAKVDLAAPRPVGRLLQDKGLAVDGIGQPGGRVEVDVDMCGAGAVRPKIPQIAAQAAVQATHIRRAAGALEPLFAAARLLGGAGQLVVVCKGAARQVHGRHDDVVERQLEHVGVAAVEVQVQQPLGQHDGADRRTGLGIAAAVVRALRQKVVPPEALPRGDGADAARQVHLFVGHVVPEAGDGLKPAVDVGQCGGGRRGTRRCVVVMLGPGDVVDQQVGHGRQEVDGAHGVALDGRLLQERRVRLVVPVGALDRVRVGPHPGALAARVALDVVVVAAVLAGRVAALLDKIRGQVVRLLAARGPVHAHEGQLNLRVAAVAVALVRVRAKGVVDVPHVLVHGLHQPVVFVVGAVRQRGLDQMAGVVQLVHVSQIGPALARRDHGVVDVEVAVRLLRAADHLDQRLDGGVDLGVVRVGQGVAGRLDPLGAVAVPEQVLGHRPLRRVVVDGVPLQLEGIEAAGALEHRQLRLQGHGADGGAARLEQRRAVELGVPKGRLGVGHGRRWQQKGGVYLVRQNDQNDRIREPGS</sequence>
<evidence type="ECO:0000313" key="3">
    <source>
        <dbReference type="Proteomes" id="UP000033710"/>
    </source>
</evidence>
<dbReference type="RefSeq" id="XP_016592466.1">
    <property type="nucleotide sequence ID" value="XM_016732692.1"/>
</dbReference>
<evidence type="ECO:0000256" key="1">
    <source>
        <dbReference type="SAM" id="Phobius"/>
    </source>
</evidence>
<keyword evidence="1" id="KW-0812">Transmembrane</keyword>